<feature type="transmembrane region" description="Helical" evidence="1">
    <location>
        <begin position="52"/>
        <end position="68"/>
    </location>
</feature>
<dbReference type="OrthoDB" id="2325505at2"/>
<dbReference type="EMBL" id="AYZQ01000002">
    <property type="protein sequence ID" value="KRM71986.1"/>
    <property type="molecule type" value="Genomic_DNA"/>
</dbReference>
<sequence length="153" mass="17393">MANTFYSYNVLSHQLGWQAYLRYGIILVGALFVGFYVLYYFRHRNVTKYRDLLVIIVLVVLLTIGIQIRDIQNNQSISRNTQAITTLMKSISTAKSIPVTDIYANSTTAYSGMLVQLGKHSSEVYEVTLNSDNHSYQLTKANLIDAHISYITE</sequence>
<evidence type="ECO:0000313" key="3">
    <source>
        <dbReference type="Proteomes" id="UP000051672"/>
    </source>
</evidence>
<dbReference type="InterPro" id="IPR021707">
    <property type="entry name" value="DUF3290"/>
</dbReference>
<keyword evidence="1" id="KW-1133">Transmembrane helix</keyword>
<comment type="caution">
    <text evidence="2">The sequence shown here is derived from an EMBL/GenBank/DDBJ whole genome shotgun (WGS) entry which is preliminary data.</text>
</comment>
<protein>
    <recommendedName>
        <fullName evidence="4">DUF3290 domain-containing protein</fullName>
    </recommendedName>
</protein>
<dbReference type="AlphaFoldDB" id="A0A0R2AZM2"/>
<gene>
    <name evidence="2" type="ORF">FC34_GL000968</name>
</gene>
<reference evidence="2 3" key="1">
    <citation type="journal article" date="2015" name="Genome Announc.">
        <title>Expanding the biotechnology potential of lactobacilli through comparative genomics of 213 strains and associated genera.</title>
        <authorList>
            <person name="Sun Z."/>
            <person name="Harris H.M."/>
            <person name="McCann A."/>
            <person name="Guo C."/>
            <person name="Argimon S."/>
            <person name="Zhang W."/>
            <person name="Yang X."/>
            <person name="Jeffery I.B."/>
            <person name="Cooney J.C."/>
            <person name="Kagawa T.F."/>
            <person name="Liu W."/>
            <person name="Song Y."/>
            <person name="Salvetti E."/>
            <person name="Wrobel A."/>
            <person name="Rasinkangas P."/>
            <person name="Parkhill J."/>
            <person name="Rea M.C."/>
            <person name="O'Sullivan O."/>
            <person name="Ritari J."/>
            <person name="Douillard F.P."/>
            <person name="Paul Ross R."/>
            <person name="Yang R."/>
            <person name="Briner A.E."/>
            <person name="Felis G.E."/>
            <person name="de Vos W.M."/>
            <person name="Barrangou R."/>
            <person name="Klaenhammer T.R."/>
            <person name="Caufield P.W."/>
            <person name="Cui Y."/>
            <person name="Zhang H."/>
            <person name="O'Toole P.W."/>
        </authorList>
    </citation>
    <scope>NUCLEOTIDE SEQUENCE [LARGE SCALE GENOMIC DNA]</scope>
    <source>
        <strain evidence="2 3">DSM 23927</strain>
    </source>
</reference>
<feature type="transmembrane region" description="Helical" evidence="1">
    <location>
        <begin position="20"/>
        <end position="40"/>
    </location>
</feature>
<organism evidence="2 3">
    <name type="scientific">Lacticaseibacillus brantae DSM 23927</name>
    <dbReference type="NCBI Taxonomy" id="1423727"/>
    <lineage>
        <taxon>Bacteria</taxon>
        <taxon>Bacillati</taxon>
        <taxon>Bacillota</taxon>
        <taxon>Bacilli</taxon>
        <taxon>Lactobacillales</taxon>
        <taxon>Lactobacillaceae</taxon>
        <taxon>Lacticaseibacillus</taxon>
    </lineage>
</organism>
<keyword evidence="1" id="KW-0472">Membrane</keyword>
<evidence type="ECO:0000313" key="2">
    <source>
        <dbReference type="EMBL" id="KRM71986.1"/>
    </source>
</evidence>
<proteinExistence type="predicted"/>
<dbReference type="RefSeq" id="WP_057894261.1">
    <property type="nucleotide sequence ID" value="NZ_AYZQ01000002.1"/>
</dbReference>
<name>A0A0R2AZM2_9LACO</name>
<dbReference type="Proteomes" id="UP000051672">
    <property type="component" value="Unassembled WGS sequence"/>
</dbReference>
<evidence type="ECO:0000256" key="1">
    <source>
        <dbReference type="SAM" id="Phobius"/>
    </source>
</evidence>
<accession>A0A0R2AZM2</accession>
<dbReference type="Pfam" id="PF11694">
    <property type="entry name" value="DUF3290"/>
    <property type="match status" value="1"/>
</dbReference>
<keyword evidence="1" id="KW-0812">Transmembrane</keyword>
<keyword evidence="3" id="KW-1185">Reference proteome</keyword>
<dbReference type="PATRIC" id="fig|1423727.3.peg.974"/>
<evidence type="ECO:0008006" key="4">
    <source>
        <dbReference type="Google" id="ProtNLM"/>
    </source>
</evidence>
<dbReference type="STRING" id="1423727.FC34_GL000968"/>